<keyword evidence="3" id="KW-1185">Reference proteome</keyword>
<evidence type="ECO:0000313" key="3">
    <source>
        <dbReference type="Proteomes" id="UP000249547"/>
    </source>
</evidence>
<keyword evidence="1" id="KW-0732">Signal</keyword>
<evidence type="ECO:0000256" key="1">
    <source>
        <dbReference type="SAM" id="SignalP"/>
    </source>
</evidence>
<dbReference type="RefSeq" id="WP_111598903.1">
    <property type="nucleotide sequence ID" value="NZ_QLLL01000006.1"/>
</dbReference>
<evidence type="ECO:0000313" key="2">
    <source>
        <dbReference type="EMBL" id="RAJ02464.1"/>
    </source>
</evidence>
<dbReference type="AlphaFoldDB" id="A0A327QFB3"/>
<dbReference type="EMBL" id="QLLL01000006">
    <property type="protein sequence ID" value="RAJ02464.1"/>
    <property type="molecule type" value="Genomic_DNA"/>
</dbReference>
<feature type="signal peptide" evidence="1">
    <location>
        <begin position="1"/>
        <end position="22"/>
    </location>
</feature>
<feature type="chain" id="PRO_5016424246" description="DUF3313 domain-containing protein" evidence="1">
    <location>
        <begin position="23"/>
        <end position="202"/>
    </location>
</feature>
<organism evidence="2 3">
    <name type="scientific">Chitinophaga skermanii</name>
    <dbReference type="NCBI Taxonomy" id="331697"/>
    <lineage>
        <taxon>Bacteria</taxon>
        <taxon>Pseudomonadati</taxon>
        <taxon>Bacteroidota</taxon>
        <taxon>Chitinophagia</taxon>
        <taxon>Chitinophagales</taxon>
        <taxon>Chitinophagaceae</taxon>
        <taxon>Chitinophaga</taxon>
    </lineage>
</organism>
<protein>
    <recommendedName>
        <fullName evidence="4">DUF3313 domain-containing protein</fullName>
    </recommendedName>
</protein>
<name>A0A327QFB3_9BACT</name>
<reference evidence="2 3" key="1">
    <citation type="submission" date="2018-06" db="EMBL/GenBank/DDBJ databases">
        <title>Genomic Encyclopedia of Archaeal and Bacterial Type Strains, Phase II (KMG-II): from individual species to whole genera.</title>
        <authorList>
            <person name="Goeker M."/>
        </authorList>
    </citation>
    <scope>NUCLEOTIDE SEQUENCE [LARGE SCALE GENOMIC DNA]</scope>
    <source>
        <strain evidence="2 3">DSM 23857</strain>
    </source>
</reference>
<dbReference type="OrthoDB" id="1151160at2"/>
<sequence length="202" mass="22964">MKSLFVALATSAMLFTTAHVSAQKLSLTSGEFSALKDVKDVNVELVYNDPPVGKFKHESEYLDKKKAEYNKKDDGRGDRWVRAWEEDKQTRFPRKFEDLLAKYWDDVKVSADNPKAKYTMILETTFMEPGFNVYVTRKNARINGKIKIVETADKSKVLVEIDMEDALGRTWGGDDYDTGARLSECYADAGKAVGQWLTKKVK</sequence>
<comment type="caution">
    <text evidence="2">The sequence shown here is derived from an EMBL/GenBank/DDBJ whole genome shotgun (WGS) entry which is preliminary data.</text>
</comment>
<dbReference type="Proteomes" id="UP000249547">
    <property type="component" value="Unassembled WGS sequence"/>
</dbReference>
<accession>A0A327QFB3</accession>
<evidence type="ECO:0008006" key="4">
    <source>
        <dbReference type="Google" id="ProtNLM"/>
    </source>
</evidence>
<proteinExistence type="predicted"/>
<gene>
    <name evidence="2" type="ORF">LX64_03482</name>
</gene>